<proteinExistence type="predicted"/>
<dbReference type="Proteomes" id="UP000178082">
    <property type="component" value="Unassembled WGS sequence"/>
</dbReference>
<reference evidence="10 11" key="1">
    <citation type="journal article" date="2016" name="Nat. Commun.">
        <title>Thousands of microbial genomes shed light on interconnected biogeochemical processes in an aquifer system.</title>
        <authorList>
            <person name="Anantharaman K."/>
            <person name="Brown C.T."/>
            <person name="Hug L.A."/>
            <person name="Sharon I."/>
            <person name="Castelle C.J."/>
            <person name="Probst A.J."/>
            <person name="Thomas B.C."/>
            <person name="Singh A."/>
            <person name="Wilkins M.J."/>
            <person name="Karaoz U."/>
            <person name="Brodie E.L."/>
            <person name="Williams K.H."/>
            <person name="Hubbard S.S."/>
            <person name="Banfield J.F."/>
        </authorList>
    </citation>
    <scope>NUCLEOTIDE SEQUENCE [LARGE SCALE GENOMIC DNA]</scope>
</reference>
<feature type="transmembrane region" description="Helical" evidence="8">
    <location>
        <begin position="224"/>
        <end position="242"/>
    </location>
</feature>
<evidence type="ECO:0000256" key="3">
    <source>
        <dbReference type="ARBA" id="ARBA00022676"/>
    </source>
</evidence>
<evidence type="ECO:0000256" key="4">
    <source>
        <dbReference type="ARBA" id="ARBA00022679"/>
    </source>
</evidence>
<gene>
    <name evidence="10" type="ORF">A3G31_02180</name>
</gene>
<dbReference type="GO" id="GO:0009103">
    <property type="term" value="P:lipopolysaccharide biosynthetic process"/>
    <property type="evidence" value="ECO:0007669"/>
    <property type="project" value="UniProtKB-ARBA"/>
</dbReference>
<keyword evidence="2" id="KW-1003">Cell membrane</keyword>
<keyword evidence="5 8" id="KW-0812">Transmembrane</keyword>
<comment type="subcellular location">
    <subcellularLocation>
        <location evidence="1">Cell membrane</location>
        <topology evidence="1">Multi-pass membrane protein</topology>
    </subcellularLocation>
</comment>
<evidence type="ECO:0000256" key="7">
    <source>
        <dbReference type="ARBA" id="ARBA00023136"/>
    </source>
</evidence>
<feature type="transmembrane region" description="Helical" evidence="8">
    <location>
        <begin position="133"/>
        <end position="151"/>
    </location>
</feature>
<feature type="transmembrane region" description="Helical" evidence="8">
    <location>
        <begin position="393"/>
        <end position="413"/>
    </location>
</feature>
<evidence type="ECO:0000256" key="8">
    <source>
        <dbReference type="SAM" id="Phobius"/>
    </source>
</evidence>
<organism evidence="10 11">
    <name type="scientific">Candidatus Schekmanbacteria bacterium RIFCSPLOWO2_12_FULL_38_15</name>
    <dbReference type="NCBI Taxonomy" id="1817883"/>
    <lineage>
        <taxon>Bacteria</taxon>
        <taxon>Candidatus Schekmaniibacteriota</taxon>
    </lineage>
</organism>
<dbReference type="PANTHER" id="PTHR33908:SF11">
    <property type="entry name" value="MEMBRANE PROTEIN"/>
    <property type="match status" value="1"/>
</dbReference>
<evidence type="ECO:0000259" key="9">
    <source>
        <dbReference type="Pfam" id="PF13231"/>
    </source>
</evidence>
<feature type="transmembrane region" description="Helical" evidence="8">
    <location>
        <begin position="335"/>
        <end position="355"/>
    </location>
</feature>
<protein>
    <recommendedName>
        <fullName evidence="9">Glycosyltransferase RgtA/B/C/D-like domain-containing protein</fullName>
    </recommendedName>
</protein>
<dbReference type="STRING" id="1817883.A3G31_02180"/>
<evidence type="ECO:0000256" key="1">
    <source>
        <dbReference type="ARBA" id="ARBA00004651"/>
    </source>
</evidence>
<evidence type="ECO:0000256" key="2">
    <source>
        <dbReference type="ARBA" id="ARBA00022475"/>
    </source>
</evidence>
<comment type="caution">
    <text evidence="10">The sequence shown here is derived from an EMBL/GenBank/DDBJ whole genome shotgun (WGS) entry which is preliminary data.</text>
</comment>
<dbReference type="InterPro" id="IPR050297">
    <property type="entry name" value="LipidA_mod_glycosyltrf_83"/>
</dbReference>
<dbReference type="Pfam" id="PF13231">
    <property type="entry name" value="PMT_2"/>
    <property type="match status" value="1"/>
</dbReference>
<keyword evidence="6 8" id="KW-1133">Transmembrane helix</keyword>
<feature type="domain" description="Glycosyltransferase RgtA/B/C/D-like" evidence="9">
    <location>
        <begin position="61"/>
        <end position="212"/>
    </location>
</feature>
<dbReference type="PANTHER" id="PTHR33908">
    <property type="entry name" value="MANNOSYLTRANSFERASE YKCB-RELATED"/>
    <property type="match status" value="1"/>
</dbReference>
<sequence length="606" mass="70340">MSKRAINNQSVKYLGLFIIVALYFSLCHTARYQAFMDEFFEYGSGMKLFKHGHFSESFFNHGIVNPIITEICASISGSGMSFFVARYCQLIMGAISLVATFYLALMFFPLKVAIISSLFFLISPYFNVSSHRILSENPVLLTFLLSLIYLIKNSRSGKSRYLICAGIFYALSIASKFYMLIYFPLFLVLSASEKTMKREVRYFYLNIVLLTYLFWLAVRLLKTGIYLIVPILLIILSFVYLIKRKEDFSNYIKNIFQDNDIIKNITVFFFSTLFSFIIIFPHIIFHFKNFLKTFFMIEITKETLGEGVLQFSPGVKMFPLSGYVYYLKEIYGFGLSHYLVILLLPGLLYFTFKAFKSNELLEYKKAWDFIALPAIFGFLVIGIWKVWYVRYMLHLFPLFSIIGALLLSDVFDYVKSIADNFKNSFRILSMFFYVAASLLFIVLFVKEYLYVYSLNKIRAADNGFFLMAEKLSKASIPGEKIGFKYWQAYSLDSKLYGRPYGSYPLLMYPINENVILEEVGSNEKLNDNDYDIIVTTSPEVGELILIDTASSERKVIENIGKYIFGFDIVIERRKNSDPAGIEKIIHRYSREGGGYPMNFWIYRNLK</sequence>
<feature type="transmembrane region" description="Helical" evidence="8">
    <location>
        <begin position="166"/>
        <end position="189"/>
    </location>
</feature>
<dbReference type="EMBL" id="MGDI01000005">
    <property type="protein sequence ID" value="OGL54907.1"/>
    <property type="molecule type" value="Genomic_DNA"/>
</dbReference>
<evidence type="ECO:0000313" key="10">
    <source>
        <dbReference type="EMBL" id="OGL54907.1"/>
    </source>
</evidence>
<dbReference type="GO" id="GO:0016763">
    <property type="term" value="F:pentosyltransferase activity"/>
    <property type="evidence" value="ECO:0007669"/>
    <property type="project" value="TreeGrafter"/>
</dbReference>
<evidence type="ECO:0000256" key="6">
    <source>
        <dbReference type="ARBA" id="ARBA00022989"/>
    </source>
</evidence>
<feature type="transmembrane region" description="Helical" evidence="8">
    <location>
        <begin position="201"/>
        <end position="218"/>
    </location>
</feature>
<dbReference type="InterPro" id="IPR038731">
    <property type="entry name" value="RgtA/B/C-like"/>
</dbReference>
<evidence type="ECO:0000256" key="5">
    <source>
        <dbReference type="ARBA" id="ARBA00022692"/>
    </source>
</evidence>
<evidence type="ECO:0000313" key="11">
    <source>
        <dbReference type="Proteomes" id="UP000178082"/>
    </source>
</evidence>
<name>A0A1F7SNZ0_9BACT</name>
<accession>A0A1F7SNZ0</accession>
<dbReference type="AlphaFoldDB" id="A0A1F7SNZ0"/>
<keyword evidence="7 8" id="KW-0472">Membrane</keyword>
<feature type="transmembrane region" description="Helical" evidence="8">
    <location>
        <begin position="90"/>
        <end position="121"/>
    </location>
</feature>
<feature type="transmembrane region" description="Helical" evidence="8">
    <location>
        <begin position="425"/>
        <end position="445"/>
    </location>
</feature>
<feature type="transmembrane region" description="Helical" evidence="8">
    <location>
        <begin position="262"/>
        <end position="285"/>
    </location>
</feature>
<keyword evidence="3" id="KW-0328">Glycosyltransferase</keyword>
<keyword evidence="4" id="KW-0808">Transferase</keyword>
<dbReference type="GO" id="GO:0005886">
    <property type="term" value="C:plasma membrane"/>
    <property type="evidence" value="ECO:0007669"/>
    <property type="project" value="UniProtKB-SubCell"/>
</dbReference>
<feature type="transmembrane region" description="Helical" evidence="8">
    <location>
        <begin position="367"/>
        <end position="387"/>
    </location>
</feature>